<feature type="domain" description="Zinc finger PHD-type" evidence="5">
    <location>
        <begin position="141"/>
        <end position="188"/>
    </location>
</feature>
<keyword evidence="1" id="KW-0479">Metal-binding</keyword>
<feature type="compositionally biased region" description="Basic and acidic residues" evidence="4">
    <location>
        <begin position="548"/>
        <end position="557"/>
    </location>
</feature>
<feature type="region of interest" description="Disordered" evidence="4">
    <location>
        <begin position="199"/>
        <end position="244"/>
    </location>
</feature>
<dbReference type="SUPFAM" id="SSF57903">
    <property type="entry name" value="FYVE/PHD zinc finger"/>
    <property type="match status" value="1"/>
</dbReference>
<dbReference type="SMART" id="SM00249">
    <property type="entry name" value="PHD"/>
    <property type="match status" value="1"/>
</dbReference>
<protein>
    <recommendedName>
        <fullName evidence="5">Zinc finger PHD-type domain-containing protein</fullName>
    </recommendedName>
</protein>
<feature type="compositionally biased region" description="Acidic residues" evidence="4">
    <location>
        <begin position="122"/>
        <end position="137"/>
    </location>
</feature>
<dbReference type="OrthoDB" id="79252at2759"/>
<dbReference type="OMA" id="RPRYMNP"/>
<feature type="compositionally biased region" description="Polar residues" evidence="4">
    <location>
        <begin position="407"/>
        <end position="424"/>
    </location>
</feature>
<evidence type="ECO:0000313" key="7">
    <source>
        <dbReference type="Proteomes" id="UP000218811"/>
    </source>
</evidence>
<feature type="region of interest" description="Disordered" evidence="4">
    <location>
        <begin position="603"/>
        <end position="623"/>
    </location>
</feature>
<dbReference type="GO" id="GO:0070210">
    <property type="term" value="C:Rpd3L-Expanded complex"/>
    <property type="evidence" value="ECO:0007669"/>
    <property type="project" value="TreeGrafter"/>
</dbReference>
<feature type="compositionally biased region" description="Polar residues" evidence="4">
    <location>
        <begin position="313"/>
        <end position="324"/>
    </location>
</feature>
<dbReference type="InterPro" id="IPR001965">
    <property type="entry name" value="Znf_PHD"/>
</dbReference>
<name>A0A2H3J8F8_WOLCO</name>
<dbReference type="EMBL" id="KB467865">
    <property type="protein sequence ID" value="PCH36073.1"/>
    <property type="molecule type" value="Genomic_DNA"/>
</dbReference>
<proteinExistence type="predicted"/>
<dbReference type="PANTHER" id="PTHR47793:SF1">
    <property type="entry name" value="HISTONE DEACETYLASE COMPLEX SUBUNIT CTI6"/>
    <property type="match status" value="1"/>
</dbReference>
<feature type="compositionally biased region" description="Basic and acidic residues" evidence="4">
    <location>
        <begin position="109"/>
        <end position="121"/>
    </location>
</feature>
<dbReference type="GO" id="GO:0033698">
    <property type="term" value="C:Rpd3L complex"/>
    <property type="evidence" value="ECO:0007669"/>
    <property type="project" value="TreeGrafter"/>
</dbReference>
<feature type="compositionally biased region" description="Low complexity" evidence="4">
    <location>
        <begin position="206"/>
        <end position="227"/>
    </location>
</feature>
<accession>A0A2H3J8F8</accession>
<feature type="compositionally biased region" description="Polar residues" evidence="4">
    <location>
        <begin position="380"/>
        <end position="400"/>
    </location>
</feature>
<keyword evidence="3" id="KW-0862">Zinc</keyword>
<dbReference type="GO" id="GO:0008270">
    <property type="term" value="F:zinc ion binding"/>
    <property type="evidence" value="ECO:0007669"/>
    <property type="project" value="UniProtKB-KW"/>
</dbReference>
<evidence type="ECO:0000256" key="4">
    <source>
        <dbReference type="SAM" id="MobiDB-lite"/>
    </source>
</evidence>
<feature type="compositionally biased region" description="Polar residues" evidence="4">
    <location>
        <begin position="269"/>
        <end position="280"/>
    </location>
</feature>
<dbReference type="Gene3D" id="3.30.40.10">
    <property type="entry name" value="Zinc/RING finger domain, C3HC4 (zinc finger)"/>
    <property type="match status" value="1"/>
</dbReference>
<dbReference type="InterPro" id="IPR011011">
    <property type="entry name" value="Znf_FYVE_PHD"/>
</dbReference>
<evidence type="ECO:0000256" key="1">
    <source>
        <dbReference type="ARBA" id="ARBA00022723"/>
    </source>
</evidence>
<dbReference type="AlphaFoldDB" id="A0A2H3J8F8"/>
<feature type="compositionally biased region" description="Polar residues" evidence="4">
    <location>
        <begin position="22"/>
        <end position="41"/>
    </location>
</feature>
<gene>
    <name evidence="6" type="ORF">WOLCODRAFT_140211</name>
</gene>
<evidence type="ECO:0000256" key="3">
    <source>
        <dbReference type="ARBA" id="ARBA00022833"/>
    </source>
</evidence>
<feature type="region of interest" description="Disordered" evidence="4">
    <location>
        <begin position="540"/>
        <end position="590"/>
    </location>
</feature>
<dbReference type="GO" id="GO:0061186">
    <property type="term" value="P:negative regulation of silent mating-type cassette heterochromatin formation"/>
    <property type="evidence" value="ECO:0007669"/>
    <property type="project" value="TreeGrafter"/>
</dbReference>
<dbReference type="InterPro" id="IPR013083">
    <property type="entry name" value="Znf_RING/FYVE/PHD"/>
</dbReference>
<evidence type="ECO:0000313" key="6">
    <source>
        <dbReference type="EMBL" id="PCH36073.1"/>
    </source>
</evidence>
<dbReference type="Proteomes" id="UP000218811">
    <property type="component" value="Unassembled WGS sequence"/>
</dbReference>
<feature type="compositionally biased region" description="Basic and acidic residues" evidence="4">
    <location>
        <begin position="612"/>
        <end position="623"/>
    </location>
</feature>
<dbReference type="InterPro" id="IPR053051">
    <property type="entry name" value="HDAC_complex_subunit"/>
</dbReference>
<sequence length="623" mass="67096">MANVAVMGPPPSPKEPRRSRRTVPTASTSSKSPAGSPTSDTAPKAKENPSRPPLPSSSSSSKSKRSKQEDADDTLEDVRKNGANGNGNARSKRKGKEKEKASALAEATGDEHHDNATKSDAPDGDGGGELEDGEEEQGITRCICRDEEDSQGEFMAQCEMCSAWQHGQCMGFTDISELPNHYYCEQCRPDLYPDLLKKHAKRARQSSTNSHHTTTAANHASRASRSHSPTHFTKPTKRRNTMNSRDAMYEESLKAIMEESAAEAAAQGTPVSTPAANGTNADDGETEQEAENANKRKRKRSDDDAGTAKRTRSASIASDRTAANNLAGPRDATPLNGTVPVSKPAPAPATTAKSGSSRNRRAAARKTQAQDQVAAEGDEASNTASSRKSTNNRSKVNTGNDHGRRAQASTTTGQGANGSAHTNASRAYHNSHAYAVSQQPLFTSWNLPDYLAHLEPMLPTDVPRPLEVRGCGVDPSGRESLERTTERGVKVKWPSKRMSVGDMNKRVRALVEWVGREQASALERSRRREAIEKVLKDVQAASGNAAVRTEDPPRENADAAVGEGVPSAASPLPEKKPNPDISSESGPTTMKMMEELMEELISFQERFGPGAKTKERERRTAIS</sequence>
<keyword evidence="7" id="KW-1185">Reference proteome</keyword>
<dbReference type="PANTHER" id="PTHR47793">
    <property type="entry name" value="HISTONE DEACETYLASE COMPLEX SUBUNIT CTI6"/>
    <property type="match status" value="1"/>
</dbReference>
<dbReference type="STRING" id="742152.A0A2H3J8F8"/>
<feature type="region of interest" description="Disordered" evidence="4">
    <location>
        <begin position="260"/>
        <end position="424"/>
    </location>
</feature>
<evidence type="ECO:0000256" key="2">
    <source>
        <dbReference type="ARBA" id="ARBA00022771"/>
    </source>
</evidence>
<evidence type="ECO:0000259" key="5">
    <source>
        <dbReference type="SMART" id="SM00249"/>
    </source>
</evidence>
<feature type="compositionally biased region" description="Low complexity" evidence="4">
    <location>
        <begin position="339"/>
        <end position="357"/>
    </location>
</feature>
<dbReference type="Pfam" id="PF20826">
    <property type="entry name" value="PHD_5"/>
    <property type="match status" value="1"/>
</dbReference>
<keyword evidence="2" id="KW-0863">Zinc-finger</keyword>
<reference evidence="6 7" key="1">
    <citation type="journal article" date="2012" name="Science">
        <title>The Paleozoic origin of enzymatic lignin decomposition reconstructed from 31 fungal genomes.</title>
        <authorList>
            <person name="Floudas D."/>
            <person name="Binder M."/>
            <person name="Riley R."/>
            <person name="Barry K."/>
            <person name="Blanchette R.A."/>
            <person name="Henrissat B."/>
            <person name="Martinez A.T."/>
            <person name="Otillar R."/>
            <person name="Spatafora J.W."/>
            <person name="Yadav J.S."/>
            <person name="Aerts A."/>
            <person name="Benoit I."/>
            <person name="Boyd A."/>
            <person name="Carlson A."/>
            <person name="Copeland A."/>
            <person name="Coutinho P.M."/>
            <person name="de Vries R.P."/>
            <person name="Ferreira P."/>
            <person name="Findley K."/>
            <person name="Foster B."/>
            <person name="Gaskell J."/>
            <person name="Glotzer D."/>
            <person name="Gorecki P."/>
            <person name="Heitman J."/>
            <person name="Hesse C."/>
            <person name="Hori C."/>
            <person name="Igarashi K."/>
            <person name="Jurgens J.A."/>
            <person name="Kallen N."/>
            <person name="Kersten P."/>
            <person name="Kohler A."/>
            <person name="Kuees U."/>
            <person name="Kumar T.K.A."/>
            <person name="Kuo A."/>
            <person name="LaButti K."/>
            <person name="Larrondo L.F."/>
            <person name="Lindquist E."/>
            <person name="Ling A."/>
            <person name="Lombard V."/>
            <person name="Lucas S."/>
            <person name="Lundell T."/>
            <person name="Martin R."/>
            <person name="McLaughlin D.J."/>
            <person name="Morgenstern I."/>
            <person name="Morin E."/>
            <person name="Murat C."/>
            <person name="Nagy L.G."/>
            <person name="Nolan M."/>
            <person name="Ohm R.A."/>
            <person name="Patyshakuliyeva A."/>
            <person name="Rokas A."/>
            <person name="Ruiz-Duenas F.J."/>
            <person name="Sabat G."/>
            <person name="Salamov A."/>
            <person name="Samejima M."/>
            <person name="Schmutz J."/>
            <person name="Slot J.C."/>
            <person name="St John F."/>
            <person name="Stenlid J."/>
            <person name="Sun H."/>
            <person name="Sun S."/>
            <person name="Syed K."/>
            <person name="Tsang A."/>
            <person name="Wiebenga A."/>
            <person name="Young D."/>
            <person name="Pisabarro A."/>
            <person name="Eastwood D.C."/>
            <person name="Martin F."/>
            <person name="Cullen D."/>
            <person name="Grigoriev I.V."/>
            <person name="Hibbett D.S."/>
        </authorList>
    </citation>
    <scope>NUCLEOTIDE SEQUENCE [LARGE SCALE GENOMIC DNA]</scope>
    <source>
        <strain evidence="6 7">MD-104</strain>
    </source>
</reference>
<feature type="region of interest" description="Disordered" evidence="4">
    <location>
        <begin position="1"/>
        <end position="144"/>
    </location>
</feature>
<organism evidence="6 7">
    <name type="scientific">Wolfiporia cocos (strain MD-104)</name>
    <name type="common">Brown rot fungus</name>
    <dbReference type="NCBI Taxonomy" id="742152"/>
    <lineage>
        <taxon>Eukaryota</taxon>
        <taxon>Fungi</taxon>
        <taxon>Dikarya</taxon>
        <taxon>Basidiomycota</taxon>
        <taxon>Agaricomycotina</taxon>
        <taxon>Agaricomycetes</taxon>
        <taxon>Polyporales</taxon>
        <taxon>Phaeolaceae</taxon>
        <taxon>Wolfiporia</taxon>
    </lineage>
</organism>
<dbReference type="GO" id="GO:0061188">
    <property type="term" value="P:negative regulation of rDNA heterochromatin formation"/>
    <property type="evidence" value="ECO:0007669"/>
    <property type="project" value="TreeGrafter"/>
</dbReference>